<evidence type="ECO:0000313" key="3">
    <source>
        <dbReference type="Proteomes" id="UP000253918"/>
    </source>
</evidence>
<proteinExistence type="predicted"/>
<name>A0A369VVD0_9SPHN</name>
<dbReference type="Pfam" id="PF13641">
    <property type="entry name" value="Glyco_tranf_2_3"/>
    <property type="match status" value="1"/>
</dbReference>
<keyword evidence="1" id="KW-1133">Transmembrane helix</keyword>
<evidence type="ECO:0008006" key="4">
    <source>
        <dbReference type="Google" id="ProtNLM"/>
    </source>
</evidence>
<keyword evidence="3" id="KW-1185">Reference proteome</keyword>
<dbReference type="Proteomes" id="UP000253918">
    <property type="component" value="Unassembled WGS sequence"/>
</dbReference>
<keyword evidence="1" id="KW-0472">Membrane</keyword>
<protein>
    <recommendedName>
        <fullName evidence="4">Glycosyl transferase family 2</fullName>
    </recommendedName>
</protein>
<gene>
    <name evidence="2" type="ORF">DVW87_14050</name>
</gene>
<organism evidence="2 3">
    <name type="scientific">Sphingomonas aracearum</name>
    <dbReference type="NCBI Taxonomy" id="2283317"/>
    <lineage>
        <taxon>Bacteria</taxon>
        <taxon>Pseudomonadati</taxon>
        <taxon>Pseudomonadota</taxon>
        <taxon>Alphaproteobacteria</taxon>
        <taxon>Sphingomonadales</taxon>
        <taxon>Sphingomonadaceae</taxon>
        <taxon>Sphingomonas</taxon>
    </lineage>
</organism>
<dbReference type="AlphaFoldDB" id="A0A369VVD0"/>
<dbReference type="EMBL" id="QQNB01000003">
    <property type="protein sequence ID" value="RDE05022.1"/>
    <property type="molecule type" value="Genomic_DNA"/>
</dbReference>
<feature type="transmembrane region" description="Helical" evidence="1">
    <location>
        <begin position="12"/>
        <end position="35"/>
    </location>
</feature>
<sequence>MWAVDAFAREATLFAAVGFLIGGADDLALDLVYLWTRLRSGVGRRSTDPVLSDFPVLPTPGRLAIFIAAWDESAVIGRMLRHTLDVLDHPDFRLFVGVYPNDRATIAAAAQVAESDARVRLVIGPAPGPTTKADNLNALWRALLREEAAEGIRFKAVILHDAEDVVPAGELRVIDALLDRHAAVQMPVLPLIDRKSPLVSGHYLDEFAEPHRALA</sequence>
<dbReference type="SUPFAM" id="SSF53448">
    <property type="entry name" value="Nucleotide-diphospho-sugar transferases"/>
    <property type="match status" value="1"/>
</dbReference>
<keyword evidence="1" id="KW-0812">Transmembrane</keyword>
<dbReference type="OrthoDB" id="5294733at2"/>
<dbReference type="InterPro" id="IPR029044">
    <property type="entry name" value="Nucleotide-diphossugar_trans"/>
</dbReference>
<evidence type="ECO:0000313" key="2">
    <source>
        <dbReference type="EMBL" id="RDE05022.1"/>
    </source>
</evidence>
<comment type="caution">
    <text evidence="2">The sequence shown here is derived from an EMBL/GenBank/DDBJ whole genome shotgun (WGS) entry which is preliminary data.</text>
</comment>
<evidence type="ECO:0000256" key="1">
    <source>
        <dbReference type="SAM" id="Phobius"/>
    </source>
</evidence>
<reference evidence="2 3" key="1">
    <citation type="submission" date="2018-07" db="EMBL/GenBank/DDBJ databases">
        <title>a novel species of Sphingomonas isolated from the rhizosphere soil of Araceae plant.</title>
        <authorList>
            <person name="Zhiyong W."/>
            <person name="Qinglan Z."/>
            <person name="Zhiwei F."/>
            <person name="Ding X."/>
            <person name="Gejiao W."/>
            <person name="Shixue Z."/>
        </authorList>
    </citation>
    <scope>NUCLEOTIDE SEQUENCE [LARGE SCALE GENOMIC DNA]</scope>
    <source>
        <strain evidence="2 3">WZY 27</strain>
    </source>
</reference>
<accession>A0A369VVD0</accession>